<organism evidence="2 3">
    <name type="scientific">Acanthaster planci</name>
    <name type="common">Crown-of-thorns starfish</name>
    <dbReference type="NCBI Taxonomy" id="133434"/>
    <lineage>
        <taxon>Eukaryota</taxon>
        <taxon>Metazoa</taxon>
        <taxon>Echinodermata</taxon>
        <taxon>Eleutherozoa</taxon>
        <taxon>Asterozoa</taxon>
        <taxon>Asteroidea</taxon>
        <taxon>Valvatacea</taxon>
        <taxon>Valvatida</taxon>
        <taxon>Acanthasteridae</taxon>
        <taxon>Acanthaster</taxon>
    </lineage>
</organism>
<dbReference type="AlphaFoldDB" id="A0A8B7ZV39"/>
<evidence type="ECO:0000313" key="3">
    <source>
        <dbReference type="RefSeq" id="XP_022109284.1"/>
    </source>
</evidence>
<keyword evidence="1" id="KW-1133">Transmembrane helix</keyword>
<dbReference type="Proteomes" id="UP000694845">
    <property type="component" value="Unplaced"/>
</dbReference>
<accession>A0A8B7ZV39</accession>
<proteinExistence type="predicted"/>
<keyword evidence="1" id="KW-0812">Transmembrane</keyword>
<feature type="transmembrane region" description="Helical" evidence="1">
    <location>
        <begin position="47"/>
        <end position="69"/>
    </location>
</feature>
<dbReference type="RefSeq" id="XP_022109284.1">
    <property type="nucleotide sequence ID" value="XM_022253592.1"/>
</dbReference>
<dbReference type="OrthoDB" id="5952652at2759"/>
<dbReference type="KEGG" id="aplc:110989301"/>
<gene>
    <name evidence="3" type="primary">LOC110989301</name>
</gene>
<protein>
    <submittedName>
        <fullName evidence="3">Uncharacterized protein LOC110989301</fullName>
    </submittedName>
</protein>
<name>A0A8B7ZV39_ACAPL</name>
<reference evidence="3" key="1">
    <citation type="submission" date="2025-08" db="UniProtKB">
        <authorList>
            <consortium name="RefSeq"/>
        </authorList>
    </citation>
    <scope>IDENTIFICATION</scope>
</reference>
<keyword evidence="2" id="KW-1185">Reference proteome</keyword>
<evidence type="ECO:0000256" key="1">
    <source>
        <dbReference type="SAM" id="Phobius"/>
    </source>
</evidence>
<evidence type="ECO:0000313" key="2">
    <source>
        <dbReference type="Proteomes" id="UP000694845"/>
    </source>
</evidence>
<sequence length="496" mass="57593">MPTKISCTETCKMPSVHRNRIPVSKFRLNRSISKTNNFTQSHFRMQFWLTVKFIFSLLLFLVLVCGAVLQAYNRPLYLKVTSPKQGGFLRYVHHDDSRKGNSLTATKGHTLTLTLRMAAVPRLIQRLYCDFLRSAVLFWSPKLGHISVILDKESTADHRLAARLSQQEPAFGVKFDFVYEPLPSDPSVLKSRGYLRQLWSSFFMDLYINASIIAWIDTDGMFTTPVTTENIFNDHRLRVVTFTNWVIPRRHGWDKTTELAMGKKLVADFMTYFPACIWRDTITNCRNHILTHMKLSNFEDAFRRLVALVGGSLSPVNIFLNYAYYFEHDRYDWHIDVNRNLEAYNTQHLQPGFEVKPNETVPEIHVTIHAGRHFNKSPDPLLQGYCIAKRYVGAPLAGCKRFENTTNIQLFDFLKEKRATQNHFQTWCKGSTGLKDCSQRIEAHYQTVRKYYNSGWYDLDLRRVSVVERAAELENVTCPEVFDWKGTHSIGFNVYP</sequence>
<dbReference type="OMA" id="ISCTETC"/>
<dbReference type="GeneID" id="110989301"/>
<keyword evidence="1" id="KW-0472">Membrane</keyword>